<dbReference type="GO" id="GO:0016020">
    <property type="term" value="C:membrane"/>
    <property type="evidence" value="ECO:0007669"/>
    <property type="project" value="UniProtKB-SubCell"/>
</dbReference>
<evidence type="ECO:0000256" key="6">
    <source>
        <dbReference type="ARBA" id="ARBA00023180"/>
    </source>
</evidence>
<gene>
    <name evidence="7" type="ORF">K450DRAFT_217167</name>
</gene>
<comment type="caution">
    <text evidence="7">The sequence shown here is derived from an EMBL/GenBank/DDBJ whole genome shotgun (WGS) entry which is preliminary data.</text>
</comment>
<dbReference type="PANTHER" id="PTHR12270">
    <property type="entry name" value="GLYCOSYLTRANSFERASE-RELATED"/>
    <property type="match status" value="1"/>
</dbReference>
<dbReference type="RefSeq" id="XP_051449619.1">
    <property type="nucleotide sequence ID" value="XM_051584998.1"/>
</dbReference>
<dbReference type="GO" id="GO:0042285">
    <property type="term" value="F:xylosyltransferase activity"/>
    <property type="evidence" value="ECO:0007669"/>
    <property type="project" value="TreeGrafter"/>
</dbReference>
<evidence type="ECO:0000256" key="1">
    <source>
        <dbReference type="ARBA" id="ARBA00004606"/>
    </source>
</evidence>
<reference evidence="7" key="1">
    <citation type="submission" date="2021-06" db="EMBL/GenBank/DDBJ databases">
        <authorList>
            <consortium name="DOE Joint Genome Institute"/>
            <person name="Mondo S.J."/>
            <person name="Amses K.R."/>
            <person name="Simmons D.R."/>
            <person name="Longcore J.E."/>
            <person name="Seto K."/>
            <person name="Alves G.H."/>
            <person name="Bonds A.E."/>
            <person name="Quandt C.A."/>
            <person name="Davis W.J."/>
            <person name="Chang Y."/>
            <person name="Letcher P.M."/>
            <person name="Powell M.J."/>
            <person name="Kuo A."/>
            <person name="Labutti K."/>
            <person name="Pangilinan J."/>
            <person name="Andreopoulos W."/>
            <person name="Tritt A."/>
            <person name="Riley R."/>
            <person name="Hundley H."/>
            <person name="Johnson J."/>
            <person name="Lipzen A."/>
            <person name="Barry K."/>
            <person name="Berbee M.L."/>
            <person name="Buchler N.E."/>
            <person name="Grigoriev I.V."/>
            <person name="Spatafora J.W."/>
            <person name="Stajich J.E."/>
            <person name="James T.Y."/>
        </authorList>
    </citation>
    <scope>NUCLEOTIDE SEQUENCE</scope>
    <source>
        <strain evidence="7">AG</strain>
    </source>
</reference>
<accession>A0AAD5EK24</accession>
<name>A0AAD5EK24_UMBRA</name>
<dbReference type="EMBL" id="MU620892">
    <property type="protein sequence ID" value="KAI8584615.1"/>
    <property type="molecule type" value="Genomic_DNA"/>
</dbReference>
<evidence type="ECO:0000313" key="7">
    <source>
        <dbReference type="EMBL" id="KAI8584615.1"/>
    </source>
</evidence>
<evidence type="ECO:0000256" key="5">
    <source>
        <dbReference type="ARBA" id="ARBA00023136"/>
    </source>
</evidence>
<dbReference type="PANTHER" id="PTHR12270:SF25">
    <property type="entry name" value="GLYCOSYLTRANSFERASE-LIKE PROTEIN LARGE"/>
    <property type="match status" value="1"/>
</dbReference>
<reference evidence="7" key="2">
    <citation type="journal article" date="2022" name="Proc. Natl. Acad. Sci. U.S.A.">
        <title>Diploid-dominant life cycles characterize the early evolution of Fungi.</title>
        <authorList>
            <person name="Amses K.R."/>
            <person name="Simmons D.R."/>
            <person name="Longcore J.E."/>
            <person name="Mondo S.J."/>
            <person name="Seto K."/>
            <person name="Jeronimo G.H."/>
            <person name="Bonds A.E."/>
            <person name="Quandt C.A."/>
            <person name="Davis W.J."/>
            <person name="Chang Y."/>
            <person name="Federici B.A."/>
            <person name="Kuo A."/>
            <person name="LaButti K."/>
            <person name="Pangilinan J."/>
            <person name="Andreopoulos W."/>
            <person name="Tritt A."/>
            <person name="Riley R."/>
            <person name="Hundley H."/>
            <person name="Johnson J."/>
            <person name="Lipzen A."/>
            <person name="Barry K."/>
            <person name="Lang B.F."/>
            <person name="Cuomo C.A."/>
            <person name="Buchler N.E."/>
            <person name="Grigoriev I.V."/>
            <person name="Spatafora J.W."/>
            <person name="Stajich J.E."/>
            <person name="James T.Y."/>
        </authorList>
    </citation>
    <scope>NUCLEOTIDE SEQUENCE</scope>
    <source>
        <strain evidence="7">AG</strain>
    </source>
</reference>
<evidence type="ECO:0000256" key="2">
    <source>
        <dbReference type="ARBA" id="ARBA00022692"/>
    </source>
</evidence>
<dbReference type="GO" id="GO:0035269">
    <property type="term" value="P:protein O-linked glycosylation via mannose"/>
    <property type="evidence" value="ECO:0007669"/>
    <property type="project" value="TreeGrafter"/>
</dbReference>
<sequence>MTMAMRFSKMFSKSLPGTIEYTKPYWQRAHVTPTPHDISLTTWVTDKNYDQLIRIAQMWNGPMSITLHIEAKAPTTSPETVDLLDQIRLDLQKESSIVQYADIHLLVTPPSYSGALALSRNSDRNFARLFARTEFICYLPIELVPATELRDTLERNFDSFAARLRAGDVFVVPTFAYVTAEQVASPEADWAEQAAEDDGEPENVEKEQYMTLVHDEAIIPRTKSRLLHLVESGAMGVEDRHWPIGSGPTDFNKWKNADKLFAVEDYEFHYEPVVIESRNVQPWCSERFAENGAACLYATYLTGANFWILPHDFVVRIKEQQQTWLSSTETVIQNRLYAKFVWELCVHHARMLDAEGLWNTDRSRHAKSSCSRVINSWGKGLVGE</sequence>
<keyword evidence="3" id="KW-0735">Signal-anchor</keyword>
<evidence type="ECO:0000256" key="4">
    <source>
        <dbReference type="ARBA" id="ARBA00022989"/>
    </source>
</evidence>
<keyword evidence="2" id="KW-0812">Transmembrane</keyword>
<comment type="subcellular location">
    <subcellularLocation>
        <location evidence="1">Membrane</location>
        <topology evidence="1">Single-pass type II membrane protein</topology>
    </subcellularLocation>
</comment>
<keyword evidence="5" id="KW-0472">Membrane</keyword>
<dbReference type="GO" id="GO:0015020">
    <property type="term" value="F:glucuronosyltransferase activity"/>
    <property type="evidence" value="ECO:0007669"/>
    <property type="project" value="TreeGrafter"/>
</dbReference>
<proteinExistence type="predicted"/>
<dbReference type="AlphaFoldDB" id="A0AAD5EK24"/>
<keyword evidence="8" id="KW-1185">Reference proteome</keyword>
<organism evidence="7 8">
    <name type="scientific">Umbelopsis ramanniana AG</name>
    <dbReference type="NCBI Taxonomy" id="1314678"/>
    <lineage>
        <taxon>Eukaryota</taxon>
        <taxon>Fungi</taxon>
        <taxon>Fungi incertae sedis</taxon>
        <taxon>Mucoromycota</taxon>
        <taxon>Mucoromycotina</taxon>
        <taxon>Umbelopsidomycetes</taxon>
        <taxon>Umbelopsidales</taxon>
        <taxon>Umbelopsidaceae</taxon>
        <taxon>Umbelopsis</taxon>
    </lineage>
</organism>
<evidence type="ECO:0000256" key="3">
    <source>
        <dbReference type="ARBA" id="ARBA00022968"/>
    </source>
</evidence>
<dbReference type="InterPro" id="IPR051292">
    <property type="entry name" value="Xyl/GlcA_transferase"/>
</dbReference>
<protein>
    <submittedName>
        <fullName evidence="7">Uncharacterized protein</fullName>
    </submittedName>
</protein>
<keyword evidence="6" id="KW-0325">Glycoprotein</keyword>
<dbReference type="Proteomes" id="UP001206595">
    <property type="component" value="Unassembled WGS sequence"/>
</dbReference>
<dbReference type="Pfam" id="PF13896">
    <property type="entry name" value="Glyco_transf_49"/>
    <property type="match status" value="1"/>
</dbReference>
<keyword evidence="4" id="KW-1133">Transmembrane helix</keyword>
<dbReference type="GeneID" id="75910348"/>
<evidence type="ECO:0000313" key="8">
    <source>
        <dbReference type="Proteomes" id="UP001206595"/>
    </source>
</evidence>